<reference evidence="3 4" key="1">
    <citation type="submission" date="2021-05" db="EMBL/GenBank/DDBJ databases">
        <title>Genome Assembly of Synthetic Allotetraploid Brassica napus Reveals Homoeologous Exchanges between Subgenomes.</title>
        <authorList>
            <person name="Davis J.T."/>
        </authorList>
    </citation>
    <scope>NUCLEOTIDE SEQUENCE [LARGE SCALE GENOMIC DNA]</scope>
    <source>
        <strain evidence="4">cv. Da-Ae</strain>
        <tissue evidence="3">Seedling</tissue>
    </source>
</reference>
<keyword evidence="1" id="KW-0175">Coiled coil</keyword>
<comment type="caution">
    <text evidence="3">The sequence shown here is derived from an EMBL/GenBank/DDBJ whole genome shotgun (WGS) entry which is preliminary data.</text>
</comment>
<gene>
    <name evidence="3" type="ORF">HID58_059988</name>
</gene>
<dbReference type="PANTHER" id="PTHR31099:SF49">
    <property type="entry name" value="MYOSIN HEAVY CHAIN-LIKE PROTEIN"/>
    <property type="match status" value="1"/>
</dbReference>
<sequence length="682" mass="75884">GLVLLGPLILVEDGKLWASDGVFETAEPGAPMLPEEELIFRMSFGSPRAFKSAFVTKRGNGRDKASKFAPSRGVLLVARGNLPRVYYPSFNFLSPTDFPTFVFSLFLRDLHSLKLSSPFQTSRMKSKSDLALDSSSIGGRVRSKKQRSGAGPSESMDSSGSSLDLTAEVENLRRAVTGVAPPFPKTNRFLPVGPLSSLGVEEVASWRVKYLLPVDVLIRIPRPIDRVSEFEADEVPVYDGFFKSGFRDRVLSLVAMALEISPGQLNPPSWRILIALQNLGDLEGLTIEIAEILYSYTITPLNGGERRYHLHPRGGELPVQEVVKKEGKHLPVFYGHWTEKFAFMYLSGFSTVWCTAGGGYYCHTRLRFLFSFANIPSMDPSFGEKTIKQVLELPIVRRQVICRDPKVKKRWQSIRGLWRSCRRRKLRQRRLPLVRTTMRFGSSSNKHQAATALASSSKKKSRASGSTPKVSPSSSSDPATVLANLNTKVFPLTLVILPEGILQPPSNSSRAMSQLFHPGERMGDHASLKADLAELTFQLREEKDNVLAKGKEIKALKLKVRNKDEAGALAAAENVSLREQLEQQEEEVCDLRCAAETFDVEKTMAVSGNIAVARWELMRELLNHQTESWDLEGALKQYKMVKTSEAEFQGLRAPTFEGEPSIRSRTETKKTLEPIADNPPAS</sequence>
<evidence type="ECO:0000313" key="4">
    <source>
        <dbReference type="Proteomes" id="UP000824890"/>
    </source>
</evidence>
<feature type="region of interest" description="Disordered" evidence="2">
    <location>
        <begin position="126"/>
        <end position="163"/>
    </location>
</feature>
<feature type="compositionally biased region" description="Low complexity" evidence="2">
    <location>
        <begin position="153"/>
        <end position="162"/>
    </location>
</feature>
<dbReference type="PANTHER" id="PTHR31099">
    <property type="entry name" value="OS06G0165300 PROTEIN"/>
    <property type="match status" value="1"/>
</dbReference>
<organism evidence="3 4">
    <name type="scientific">Brassica napus</name>
    <name type="common">Rape</name>
    <dbReference type="NCBI Taxonomy" id="3708"/>
    <lineage>
        <taxon>Eukaryota</taxon>
        <taxon>Viridiplantae</taxon>
        <taxon>Streptophyta</taxon>
        <taxon>Embryophyta</taxon>
        <taxon>Tracheophyta</taxon>
        <taxon>Spermatophyta</taxon>
        <taxon>Magnoliopsida</taxon>
        <taxon>eudicotyledons</taxon>
        <taxon>Gunneridae</taxon>
        <taxon>Pentapetalae</taxon>
        <taxon>rosids</taxon>
        <taxon>malvids</taxon>
        <taxon>Brassicales</taxon>
        <taxon>Brassicaceae</taxon>
        <taxon>Brassiceae</taxon>
        <taxon>Brassica</taxon>
    </lineage>
</organism>
<evidence type="ECO:0008006" key="5">
    <source>
        <dbReference type="Google" id="ProtNLM"/>
    </source>
</evidence>
<protein>
    <recommendedName>
        <fullName evidence="5">Aminotransferase-like plant mobile domain-containing protein</fullName>
    </recommendedName>
</protein>
<feature type="compositionally biased region" description="Low complexity" evidence="2">
    <location>
        <begin position="463"/>
        <end position="478"/>
    </location>
</feature>
<feature type="non-terminal residue" evidence="3">
    <location>
        <position position="1"/>
    </location>
</feature>
<evidence type="ECO:0000256" key="1">
    <source>
        <dbReference type="SAM" id="Coils"/>
    </source>
</evidence>
<evidence type="ECO:0000256" key="2">
    <source>
        <dbReference type="SAM" id="MobiDB-lite"/>
    </source>
</evidence>
<feature type="region of interest" description="Disordered" evidence="2">
    <location>
        <begin position="655"/>
        <end position="682"/>
    </location>
</feature>
<proteinExistence type="predicted"/>
<feature type="compositionally biased region" description="Polar residues" evidence="2">
    <location>
        <begin position="439"/>
        <end position="448"/>
    </location>
</feature>
<accession>A0ABQ7ZUH9</accession>
<keyword evidence="4" id="KW-1185">Reference proteome</keyword>
<feature type="coiled-coil region" evidence="1">
    <location>
        <begin position="525"/>
        <end position="587"/>
    </location>
</feature>
<name>A0ABQ7ZUH9_BRANA</name>
<evidence type="ECO:0000313" key="3">
    <source>
        <dbReference type="EMBL" id="KAH0883892.1"/>
    </source>
</evidence>
<feature type="compositionally biased region" description="Basic and acidic residues" evidence="2">
    <location>
        <begin position="660"/>
        <end position="672"/>
    </location>
</feature>
<dbReference type="Proteomes" id="UP000824890">
    <property type="component" value="Unassembled WGS sequence"/>
</dbReference>
<dbReference type="EMBL" id="JAGKQM010000014">
    <property type="protein sequence ID" value="KAH0883892.1"/>
    <property type="molecule type" value="Genomic_DNA"/>
</dbReference>
<feature type="region of interest" description="Disordered" evidence="2">
    <location>
        <begin position="437"/>
        <end position="478"/>
    </location>
</feature>